<reference evidence="7" key="1">
    <citation type="submission" date="2015-12" db="EMBL/GenBank/DDBJ databases">
        <title>De novo transcriptome assembly of four potential Pierce s Disease insect vectors from Arizona vineyards.</title>
        <authorList>
            <person name="Tassone E.E."/>
        </authorList>
    </citation>
    <scope>NUCLEOTIDE SEQUENCE</scope>
</reference>
<dbReference type="GO" id="GO:0006952">
    <property type="term" value="P:defense response"/>
    <property type="evidence" value="ECO:0007669"/>
    <property type="project" value="InterPro"/>
</dbReference>
<feature type="disulfide bond" evidence="5">
    <location>
        <begin position="165"/>
        <end position="174"/>
    </location>
</feature>
<dbReference type="AlphaFoldDB" id="A0A1B6C2D7"/>
<dbReference type="PANTHER" id="PTHR11769">
    <property type="entry name" value="HYALURONIDASE"/>
    <property type="match status" value="1"/>
</dbReference>
<evidence type="ECO:0000256" key="1">
    <source>
        <dbReference type="ARBA" id="ARBA00008871"/>
    </source>
</evidence>
<dbReference type="InterPro" id="IPR001329">
    <property type="entry name" value="Venom_Hyaluronidase"/>
</dbReference>
<dbReference type="EMBL" id="GEDC01029620">
    <property type="protein sequence ID" value="JAS07678.1"/>
    <property type="molecule type" value="Transcribed_RNA"/>
</dbReference>
<organism evidence="7">
    <name type="scientific">Clastoptera arizonana</name>
    <name type="common">Arizona spittle bug</name>
    <dbReference type="NCBI Taxonomy" id="38151"/>
    <lineage>
        <taxon>Eukaryota</taxon>
        <taxon>Metazoa</taxon>
        <taxon>Ecdysozoa</taxon>
        <taxon>Arthropoda</taxon>
        <taxon>Hexapoda</taxon>
        <taxon>Insecta</taxon>
        <taxon>Pterygota</taxon>
        <taxon>Neoptera</taxon>
        <taxon>Paraneoptera</taxon>
        <taxon>Hemiptera</taxon>
        <taxon>Auchenorrhyncha</taxon>
        <taxon>Cercopoidea</taxon>
        <taxon>Clastopteridae</taxon>
        <taxon>Clastoptera</taxon>
    </lineage>
</organism>
<accession>A0A1B6C2D7</accession>
<feature type="active site" description="Proton donor" evidence="4">
    <location>
        <position position="87"/>
    </location>
</feature>
<evidence type="ECO:0000256" key="2">
    <source>
        <dbReference type="ARBA" id="ARBA00023157"/>
    </source>
</evidence>
<protein>
    <recommendedName>
        <fullName evidence="6">Hyaluronidase</fullName>
        <ecNumber evidence="6">3.2.1.35</ecNumber>
    </recommendedName>
</protein>
<gene>
    <name evidence="7" type="ORF">g.423</name>
</gene>
<evidence type="ECO:0000313" key="7">
    <source>
        <dbReference type="EMBL" id="JAS07678.1"/>
    </source>
</evidence>
<dbReference type="InterPro" id="IPR013785">
    <property type="entry name" value="Aldolase_TIM"/>
</dbReference>
<comment type="catalytic activity">
    <reaction evidence="6">
        <text>Random hydrolysis of (1-&gt;4)-linkages between N-acetyl-beta-D-glucosamine and D-glucuronate residues in hyaluronate.</text>
        <dbReference type="EC" id="3.2.1.35"/>
    </reaction>
</comment>
<evidence type="ECO:0000256" key="4">
    <source>
        <dbReference type="PIRSR" id="PIRSR038193-1"/>
    </source>
</evidence>
<dbReference type="PRINTS" id="PR00846">
    <property type="entry name" value="GLHYDRLASE56"/>
</dbReference>
<keyword evidence="2 5" id="KW-1015">Disulfide bond</keyword>
<feature type="non-terminal residue" evidence="7">
    <location>
        <position position="287"/>
    </location>
</feature>
<dbReference type="EC" id="3.2.1.35" evidence="6"/>
<evidence type="ECO:0000256" key="3">
    <source>
        <dbReference type="ARBA" id="ARBA00023180"/>
    </source>
</evidence>
<sequence length="287" mass="32753">DVTEKFGFTKNTDEFQKGEVISLLYEPGMFPALLNATKEANNVLELVPKNGGIPQKANLELHLKAFEQAVEKYLSDSNAGLVVIDMEQWFPQYTLNIGPREVYQTMSKYTIIKDYPELESEPNKVEAKAKESFENASMAFLTETLKEGRRLRPNATWGFYMYPVCSLKPEEKTCSPDVVEANNQMNWFYNLTTALYPSLYLSGALNDDDRAEIIRARTAEAIRVSTLDGRNISVYPYISIHYEDNGSLVSKMDLENLMKIPKEMGATGVILWSSRSLFQKEEQCEWF</sequence>
<dbReference type="PIRSF" id="PIRSF038193">
    <property type="entry name" value="Hyaluronidase"/>
    <property type="match status" value="1"/>
</dbReference>
<keyword evidence="6" id="KW-0326">Glycosidase</keyword>
<comment type="similarity">
    <text evidence="1 6">Belongs to the glycosyl hydrolase 56 family.</text>
</comment>
<name>A0A1B6C2D7_9HEMI</name>
<evidence type="ECO:0000256" key="6">
    <source>
        <dbReference type="RuleBase" id="RU610713"/>
    </source>
</evidence>
<dbReference type="PRINTS" id="PR00847">
    <property type="entry name" value="HYALURONDASE"/>
</dbReference>
<dbReference type="GO" id="GO:0030214">
    <property type="term" value="P:hyaluronan catabolic process"/>
    <property type="evidence" value="ECO:0007669"/>
    <property type="project" value="TreeGrafter"/>
</dbReference>
<proteinExistence type="inferred from homology"/>
<feature type="non-terminal residue" evidence="7">
    <location>
        <position position="1"/>
    </location>
</feature>
<dbReference type="InterPro" id="IPR018155">
    <property type="entry name" value="Hyaluronidase"/>
</dbReference>
<dbReference type="InterPro" id="IPR017853">
    <property type="entry name" value="GH"/>
</dbReference>
<dbReference type="GO" id="GO:0005975">
    <property type="term" value="P:carbohydrate metabolic process"/>
    <property type="evidence" value="ECO:0007669"/>
    <property type="project" value="InterPro"/>
</dbReference>
<dbReference type="GO" id="GO:0004415">
    <property type="term" value="F:hyalurononglucosaminidase activity"/>
    <property type="evidence" value="ECO:0007669"/>
    <property type="project" value="UniProtKB-UniRule"/>
</dbReference>
<dbReference type="Pfam" id="PF01630">
    <property type="entry name" value="Glyco_hydro_56"/>
    <property type="match status" value="1"/>
</dbReference>
<keyword evidence="6" id="KW-0378">Hydrolase</keyword>
<evidence type="ECO:0000256" key="5">
    <source>
        <dbReference type="PIRSR" id="PIRSR038193-3"/>
    </source>
</evidence>
<dbReference type="Gene3D" id="3.20.20.70">
    <property type="entry name" value="Aldolase class I"/>
    <property type="match status" value="1"/>
</dbReference>
<keyword evidence="3" id="KW-0325">Glycoprotein</keyword>
<dbReference type="PANTHER" id="PTHR11769:SF35">
    <property type="entry name" value="HYALURONIDASE"/>
    <property type="match status" value="1"/>
</dbReference>
<dbReference type="SUPFAM" id="SSF51445">
    <property type="entry name" value="(Trans)glycosidases"/>
    <property type="match status" value="1"/>
</dbReference>